<reference evidence="3" key="1">
    <citation type="submission" date="2020-06" db="EMBL/GenBank/DDBJ databases">
        <authorList>
            <person name="Li T."/>
            <person name="Hu X."/>
            <person name="Zhang T."/>
            <person name="Song X."/>
            <person name="Zhang H."/>
            <person name="Dai N."/>
            <person name="Sheng W."/>
            <person name="Hou X."/>
            <person name="Wei L."/>
        </authorList>
    </citation>
    <scope>NUCLEOTIDE SEQUENCE</scope>
    <source>
        <strain evidence="3">KEN8</strain>
        <tissue evidence="3">Leaf</tissue>
    </source>
</reference>
<dbReference type="InterPro" id="IPR013103">
    <property type="entry name" value="RVT_2"/>
</dbReference>
<accession>A0AAW2N2Q9</accession>
<dbReference type="AlphaFoldDB" id="A0AAW2N2Q9"/>
<keyword evidence="1" id="KW-0812">Transmembrane</keyword>
<dbReference type="EMBL" id="JACGWM010000012">
    <property type="protein sequence ID" value="KAL0337786.1"/>
    <property type="molecule type" value="Genomic_DNA"/>
</dbReference>
<evidence type="ECO:0000256" key="1">
    <source>
        <dbReference type="SAM" id="Phobius"/>
    </source>
</evidence>
<keyword evidence="1" id="KW-1133">Transmembrane helix</keyword>
<proteinExistence type="predicted"/>
<keyword evidence="1" id="KW-0472">Membrane</keyword>
<protein>
    <submittedName>
        <fullName evidence="3">Retrovirus-related Pol polyprotein from transposon RE1</fullName>
    </submittedName>
</protein>
<gene>
    <name evidence="3" type="ORF">Scaly_2053700</name>
</gene>
<organism evidence="3">
    <name type="scientific">Sesamum calycinum</name>
    <dbReference type="NCBI Taxonomy" id="2727403"/>
    <lineage>
        <taxon>Eukaryota</taxon>
        <taxon>Viridiplantae</taxon>
        <taxon>Streptophyta</taxon>
        <taxon>Embryophyta</taxon>
        <taxon>Tracheophyta</taxon>
        <taxon>Spermatophyta</taxon>
        <taxon>Magnoliopsida</taxon>
        <taxon>eudicotyledons</taxon>
        <taxon>Gunneridae</taxon>
        <taxon>Pentapetalae</taxon>
        <taxon>asterids</taxon>
        <taxon>lamiids</taxon>
        <taxon>Lamiales</taxon>
        <taxon>Pedaliaceae</taxon>
        <taxon>Sesamum</taxon>
    </lineage>
</organism>
<feature type="domain" description="Reverse transcriptase Ty1/copia-type" evidence="2">
    <location>
        <begin position="49"/>
        <end position="127"/>
    </location>
</feature>
<reference evidence="3" key="2">
    <citation type="journal article" date="2024" name="Plant">
        <title>Genomic evolution and insights into agronomic trait innovations of Sesamum species.</title>
        <authorList>
            <person name="Miao H."/>
            <person name="Wang L."/>
            <person name="Qu L."/>
            <person name="Liu H."/>
            <person name="Sun Y."/>
            <person name="Le M."/>
            <person name="Wang Q."/>
            <person name="Wei S."/>
            <person name="Zheng Y."/>
            <person name="Lin W."/>
            <person name="Duan Y."/>
            <person name="Cao H."/>
            <person name="Xiong S."/>
            <person name="Wang X."/>
            <person name="Wei L."/>
            <person name="Li C."/>
            <person name="Ma Q."/>
            <person name="Ju M."/>
            <person name="Zhao R."/>
            <person name="Li G."/>
            <person name="Mu C."/>
            <person name="Tian Q."/>
            <person name="Mei H."/>
            <person name="Zhang T."/>
            <person name="Gao T."/>
            <person name="Zhang H."/>
        </authorList>
    </citation>
    <scope>NUCLEOTIDE SEQUENCE</scope>
    <source>
        <strain evidence="3">KEN8</strain>
    </source>
</reference>
<evidence type="ECO:0000313" key="3">
    <source>
        <dbReference type="EMBL" id="KAL0337786.1"/>
    </source>
</evidence>
<feature type="transmembrane region" description="Helical" evidence="1">
    <location>
        <begin position="106"/>
        <end position="124"/>
    </location>
</feature>
<dbReference type="Pfam" id="PF07727">
    <property type="entry name" value="RVT_2"/>
    <property type="match status" value="1"/>
</dbReference>
<comment type="caution">
    <text evidence="3">The sequence shown here is derived from an EMBL/GenBank/DDBJ whole genome shotgun (WGS) entry which is preliminary data.</text>
</comment>
<evidence type="ECO:0000259" key="2">
    <source>
        <dbReference type="Pfam" id="PF07727"/>
    </source>
</evidence>
<sequence>MVVKDFENNFIAYNIEDDPITFKDVMAFLEAKQWKKAVKSEMDTIVSIKAWVSIDLPSRCTTIGYKWIFKKKLKVDGTVDTCKVGLVAKGFKQKKGIEYFDTYSPIAWLTTIRVLIALASVYILPIH</sequence>
<name>A0AAW2N2Q9_9LAMI</name>